<protein>
    <submittedName>
        <fullName evidence="1">Uncharacterized protein</fullName>
    </submittedName>
</protein>
<evidence type="ECO:0000313" key="2">
    <source>
        <dbReference type="Proteomes" id="UP000070401"/>
    </source>
</evidence>
<dbReference type="Proteomes" id="UP000070401">
    <property type="component" value="Unassembled WGS sequence"/>
</dbReference>
<name>A0A133NRY7_FUSNU</name>
<evidence type="ECO:0000313" key="1">
    <source>
        <dbReference type="EMBL" id="KXA19063.1"/>
    </source>
</evidence>
<dbReference type="PATRIC" id="fig|851.8.peg.1530"/>
<reference evidence="2" key="1">
    <citation type="submission" date="2016-01" db="EMBL/GenBank/DDBJ databases">
        <authorList>
            <person name="Mitreva M."/>
            <person name="Pepin K.H."/>
            <person name="Mihindukulasuriya K.A."/>
            <person name="Fulton R."/>
            <person name="Fronick C."/>
            <person name="O'Laughlin M."/>
            <person name="Miner T."/>
            <person name="Herter B."/>
            <person name="Rosa B.A."/>
            <person name="Cordes M."/>
            <person name="Tomlinson C."/>
            <person name="Wollam A."/>
            <person name="Palsikar V.B."/>
            <person name="Mardis E.R."/>
            <person name="Wilson R.K."/>
        </authorList>
    </citation>
    <scope>NUCLEOTIDE SEQUENCE [LARGE SCALE GENOMIC DNA]</scope>
    <source>
        <strain evidence="2">MJR7757B</strain>
    </source>
</reference>
<gene>
    <name evidence="1" type="ORF">HMPREF3221_01521</name>
</gene>
<keyword evidence="2" id="KW-1185">Reference proteome</keyword>
<accession>A0A133NRY7</accession>
<dbReference type="AlphaFoldDB" id="A0A133NRY7"/>
<proteinExistence type="predicted"/>
<dbReference type="RefSeq" id="WP_060798558.1">
    <property type="nucleotide sequence ID" value="NZ_KQ956729.1"/>
</dbReference>
<dbReference type="EMBL" id="LRPY01000155">
    <property type="protein sequence ID" value="KXA19063.1"/>
    <property type="molecule type" value="Genomic_DNA"/>
</dbReference>
<organism evidence="1 2">
    <name type="scientific">Fusobacterium nucleatum</name>
    <dbReference type="NCBI Taxonomy" id="851"/>
    <lineage>
        <taxon>Bacteria</taxon>
        <taxon>Fusobacteriati</taxon>
        <taxon>Fusobacteriota</taxon>
        <taxon>Fusobacteriia</taxon>
        <taxon>Fusobacteriales</taxon>
        <taxon>Fusobacteriaceae</taxon>
        <taxon>Fusobacterium</taxon>
    </lineage>
</organism>
<sequence length="109" mass="12809">MIKKVYIDGLLLALSYEATKVFIKKNDVYIKFKEDLEENKEILELVQGLGIDKVIGDYTVSIDFEFMILEIHKKYDFKVLRKLGKDDIDKIWTITMVDVDQLMTKEAKE</sequence>
<comment type="caution">
    <text evidence="1">The sequence shown here is derived from an EMBL/GenBank/DDBJ whole genome shotgun (WGS) entry which is preliminary data.</text>
</comment>